<dbReference type="SMART" id="SM00560">
    <property type="entry name" value="LamGL"/>
    <property type="match status" value="1"/>
</dbReference>
<dbReference type="EMBL" id="BAAAQN010000038">
    <property type="protein sequence ID" value="GAA2045286.1"/>
    <property type="molecule type" value="Genomic_DNA"/>
</dbReference>
<dbReference type="Gene3D" id="2.40.128.340">
    <property type="match status" value="3"/>
</dbReference>
<evidence type="ECO:0000259" key="5">
    <source>
        <dbReference type="PROSITE" id="PS50093"/>
    </source>
</evidence>
<feature type="domain" description="PKD" evidence="5">
    <location>
        <begin position="1962"/>
        <end position="2020"/>
    </location>
</feature>
<keyword evidence="7" id="KW-1185">Reference proteome</keyword>
<dbReference type="InterPro" id="IPR028994">
    <property type="entry name" value="Integrin_alpha_N"/>
</dbReference>
<feature type="region of interest" description="Disordered" evidence="3">
    <location>
        <begin position="279"/>
        <end position="300"/>
    </location>
</feature>
<dbReference type="RefSeq" id="WP_344668701.1">
    <property type="nucleotide sequence ID" value="NZ_BAAAQN010000038.1"/>
</dbReference>
<dbReference type="InterPro" id="IPR000601">
    <property type="entry name" value="PKD_dom"/>
</dbReference>
<dbReference type="InterPro" id="IPR000772">
    <property type="entry name" value="Ricin_B_lectin"/>
</dbReference>
<feature type="region of interest" description="Disordered" evidence="3">
    <location>
        <begin position="32"/>
        <end position="103"/>
    </location>
</feature>
<evidence type="ECO:0000256" key="2">
    <source>
        <dbReference type="ARBA" id="ARBA00023157"/>
    </source>
</evidence>
<feature type="compositionally biased region" description="Low complexity" evidence="3">
    <location>
        <begin position="32"/>
        <end position="42"/>
    </location>
</feature>
<dbReference type="SUPFAM" id="SSF52266">
    <property type="entry name" value="SGNH hydrolase"/>
    <property type="match status" value="1"/>
</dbReference>
<dbReference type="SMART" id="SM00458">
    <property type="entry name" value="RICIN"/>
    <property type="match status" value="1"/>
</dbReference>
<feature type="chain" id="PRO_5046650077" description="PKD domain-containing protein" evidence="4">
    <location>
        <begin position="42"/>
        <end position="2366"/>
    </location>
</feature>
<dbReference type="PROSITE" id="PS50093">
    <property type="entry name" value="PKD"/>
    <property type="match status" value="1"/>
</dbReference>
<dbReference type="SUPFAM" id="SSF49899">
    <property type="entry name" value="Concanavalin A-like lectins/glucanases"/>
    <property type="match status" value="1"/>
</dbReference>
<evidence type="ECO:0000256" key="4">
    <source>
        <dbReference type="SAM" id="SignalP"/>
    </source>
</evidence>
<evidence type="ECO:0000256" key="1">
    <source>
        <dbReference type="ARBA" id="ARBA00022729"/>
    </source>
</evidence>
<dbReference type="InterPro" id="IPR035986">
    <property type="entry name" value="PKD_dom_sf"/>
</dbReference>
<dbReference type="InterPro" id="IPR013517">
    <property type="entry name" value="FG-GAP"/>
</dbReference>
<dbReference type="InterPro" id="IPR006558">
    <property type="entry name" value="LamG-like"/>
</dbReference>
<dbReference type="Gene3D" id="2.80.10.50">
    <property type="match status" value="1"/>
</dbReference>
<dbReference type="SUPFAM" id="SSF69318">
    <property type="entry name" value="Integrin alpha N-terminal domain"/>
    <property type="match status" value="1"/>
</dbReference>
<organism evidence="6 7">
    <name type="scientific">Catenulispora yoronensis</name>
    <dbReference type="NCBI Taxonomy" id="450799"/>
    <lineage>
        <taxon>Bacteria</taxon>
        <taxon>Bacillati</taxon>
        <taxon>Actinomycetota</taxon>
        <taxon>Actinomycetes</taxon>
        <taxon>Catenulisporales</taxon>
        <taxon>Catenulisporaceae</taxon>
        <taxon>Catenulispora</taxon>
    </lineage>
</organism>
<dbReference type="PANTHER" id="PTHR43784:SF2">
    <property type="entry name" value="GDSL-LIKE LIPASE_ACYLHYDROLASE, PUTATIVE (AFU_ORTHOLOGUE AFUA_2G00820)-RELATED"/>
    <property type="match status" value="1"/>
</dbReference>
<sequence>MRHTKGAGALRRSVRWRRLTLSLAAAAAAVALATPAQSAQAATGKPTAAPSGKQDGKQDSKPAAGSAEGPGGQKTDSKADAKAKDAAQRSQDSAAAQAKATGKPVEVAALTSETLKVVANPNGTFTATSDAHPVRVKKGGAWTTIDTTLAKNADGGYSPKASLAGVSFSAGGTGPAVTMQAPDGKSSISVTFPMPLPAPRISGNAAVYPDVLPGVDLRLAASGDAYTEVLVVHDAQAAANPALAALRTHTHAKGLTLKQAGDHGLSGVDKDGKELLHAPQPTMWDSANGPSGPAPTADDAGSGVVTVLPTTVTPTAAAQQRAATTAPGAPAADESDADVTLTPPSDALTGGKVVYPLFIDPWFSYGRQNWLNVSNRGAANWNPNDVARVGLCDFGGANPCPYPYATWRAYFAMDTHFLTMGNGTHATVSSADFYITQTWNGANGCTPTPVDLYSSGGIWNGATWPGPIQSYVDEKSSGGGNGCGSQGLDFNAQSVAQSAANYGWSTSTFALRSPNESDDHQWKKFDNGASLAVTYAYPPNQAYNWGLSHAVTCNGTTYTSDGWPAFSAYGSDNNPQPLNVNLWFEMYAGGDDNATNRLSWNTSGVTVASGNAGSWTENYGDLGAGKNWQFRVNTDNGTGLWGGWTGWYRFTSMHEDLSGLQPPISSFDFPKDQYGNAQWGAPQGYGQLSIGNGGNGNIVGYAYAFDSGGAVNSITIPDCGYQSALGATGIVADAGGAAALPIPSSLAPGHHTVYVKGFDAAHNMTGIGSYEFLVSPAYGVSALAHTPVTGSVTNPFLGRCLDDQNRSLADSAVVDLYTCNGSPAQTWTLTADGSLTTGDPASGIYCLDAYNNGTANGTKIQLFTCNGGANQKWRPQRDANNNWQLVNPVSGRCLDDPWASTTVTSQFQLYDCNSTFAQTWSIDLNPNRLNGPNLVAAATSVGGQTATAVGAPNPDVQKNLTSGPVPFAGNQQLIWWGTGADSATQHVTLTIPFTTPIEADYALGVKLTKATDYGQLTFSVDGTPLTPAALPNGVFDGFTASCCTAQYVPLGGMHLGAAAPHQLTITVVGRNLANTAASPKGFGLGLDFLQASPVNNVVTSSFAAAMNNHGISDDTAASTANLDYAYAPAATDAGTTGTGRALSGPALAAAGIGAGTSLTLDGINFTMPTPNNLGNDNTVALGQTVTLDPAQQIKANAIGLLVASTCGAVPQSGATIQYLGGLTSPPPVTPSVESWTDGATSTAAYLPSYYDLPGGIKSTSAARVYLMVLPANPMAPLASVTLPYFGTSMTPGSCPNALHVLAIGVRPQATGNGVNWLGSWAAVPDGGTALPAGGGTTGQTLREVVHPTFLGTGTTANPVQTRIKLSNRFGTGPLVIGGASVAAQTTAGSAATGPASALKFGGQAGITIAPGAEAYSDPLPLPDTSTGNGNLVVNVFLATAGATVATHTGATNPGYLAAGNQTAETAGSAATWATPLNAWYIVSGVDITSTANNQATVAVLGDQNTAKGAPATWVDDLPAANNTAGGVPQGFVNVSSGNPAKPATAAGTANSLNQRLAGWWRLADGGGTTAVDQLGVSNLTMTGAGWNGVDHPTTTTGSATFNGTGSYGVAGTGAVIDTSQSFTLAAWAKLGSQYPAGNREVLAVEGTTTSSAMVGFNGDAKTWWVSMPSADATNPGGTTVTAPANSAQLNAWTHLAAVYDAGTKTVKLYVNGLLVASRSATGFKATGPLTIGRSIWNGNQTDYWNGGIADAQVFQQALSAAEVTVVANGSGADGQSGAALNAGVLSEPNIETAIVALGANDVLHGDTAAVIEGNLQSLISDLKYGIAQYQAPNGSAVVNVVVATIPPLGLAPGSAKEQVREQFNNDVVANSTNWGAASYIDPATAVATSGTATAVKAADLTNGSPNAQYYLDIATDAAQKEYYSWGANAYNPSSVTAALNVHPTGTAKLAMVADASTSTVAAGNTLSNYTFDFGDGSAPVSQATATATHAYAKAGRYPVKVTVTSSPAGATSTKTTYVTVAAKLHDFNGTGTDGAMALYNYGNGTSGAFAFDSTNGTSFNVNPKVIPNDPTLDWTKAQLVTGDFTGHGKADIGVFYDTGNCTAAFYVYPSLGGDSFGPRQTFWAQTNAGWFCWADSKAAAADLNGDGITDLAALYNYGTNDTGLFAFYSNGTTFTTTDRQWVNTQLDWNHAQLLAGDFASTGMASVALVYDYGNDDTGIEVFAANSNNTISSTQQEWWRSGAGNWRWSQSKFAVGDFNGDGMTDLAALYDYGTSVGLWTIYSTGTSFNSVLQHREWLTTAMSWSTADITTGDYNHDGKSDVGVYMDKGAGNVGYEVWTSNGAAFGGQQEWWQAVNYNWNWANVKIT</sequence>
<evidence type="ECO:0000313" key="6">
    <source>
        <dbReference type="EMBL" id="GAA2045286.1"/>
    </source>
</evidence>
<keyword evidence="1 4" id="KW-0732">Signal</keyword>
<accession>A0ABP5GIS1</accession>
<protein>
    <recommendedName>
        <fullName evidence="5">PKD domain-containing protein</fullName>
    </recommendedName>
</protein>
<dbReference type="Pfam" id="PF13517">
    <property type="entry name" value="FG-GAP_3"/>
    <property type="match status" value="1"/>
</dbReference>
<dbReference type="Pfam" id="PF13385">
    <property type="entry name" value="Laminin_G_3"/>
    <property type="match status" value="1"/>
</dbReference>
<feature type="compositionally biased region" description="Low complexity" evidence="3">
    <location>
        <begin position="316"/>
        <end position="332"/>
    </location>
</feature>
<gene>
    <name evidence="6" type="ORF">GCM10009839_56560</name>
</gene>
<feature type="region of interest" description="Disordered" evidence="3">
    <location>
        <begin position="316"/>
        <end position="337"/>
    </location>
</feature>
<dbReference type="Gene3D" id="2.60.120.200">
    <property type="match status" value="1"/>
</dbReference>
<evidence type="ECO:0000313" key="7">
    <source>
        <dbReference type="Proteomes" id="UP001500751"/>
    </source>
</evidence>
<dbReference type="PROSITE" id="PS50231">
    <property type="entry name" value="RICIN_B_LECTIN"/>
    <property type="match status" value="1"/>
</dbReference>
<dbReference type="InterPro" id="IPR035992">
    <property type="entry name" value="Ricin_B-like_lectins"/>
</dbReference>
<keyword evidence="2" id="KW-1015">Disulfide bond</keyword>
<proteinExistence type="predicted"/>
<dbReference type="InterPro" id="IPR013320">
    <property type="entry name" value="ConA-like_dom_sf"/>
</dbReference>
<feature type="compositionally biased region" description="Low complexity" evidence="3">
    <location>
        <begin position="88"/>
        <end position="100"/>
    </location>
</feature>
<dbReference type="SMART" id="SM00089">
    <property type="entry name" value="PKD"/>
    <property type="match status" value="1"/>
</dbReference>
<feature type="signal peptide" evidence="4">
    <location>
        <begin position="1"/>
        <end position="41"/>
    </location>
</feature>
<reference evidence="7" key="1">
    <citation type="journal article" date="2019" name="Int. J. Syst. Evol. Microbiol.">
        <title>The Global Catalogue of Microorganisms (GCM) 10K type strain sequencing project: providing services to taxonomists for standard genome sequencing and annotation.</title>
        <authorList>
            <consortium name="The Broad Institute Genomics Platform"/>
            <consortium name="The Broad Institute Genome Sequencing Center for Infectious Disease"/>
            <person name="Wu L."/>
            <person name="Ma J."/>
        </authorList>
    </citation>
    <scope>NUCLEOTIDE SEQUENCE [LARGE SCALE GENOMIC DNA]</scope>
    <source>
        <strain evidence="7">JCM 16014</strain>
    </source>
</reference>
<dbReference type="Pfam" id="PF00652">
    <property type="entry name" value="Ricin_B_lectin"/>
    <property type="match status" value="1"/>
</dbReference>
<dbReference type="InterPro" id="IPR022409">
    <property type="entry name" value="PKD/Chitinase_dom"/>
</dbReference>
<dbReference type="PANTHER" id="PTHR43784">
    <property type="entry name" value="GDSL-LIKE LIPASE/ACYLHYDROLASE, PUTATIVE (AFU_ORTHOLOGUE AFUA_2G00820)-RELATED"/>
    <property type="match status" value="1"/>
</dbReference>
<dbReference type="Proteomes" id="UP001500751">
    <property type="component" value="Unassembled WGS sequence"/>
</dbReference>
<name>A0ABP5GIS1_9ACTN</name>
<dbReference type="InterPro" id="IPR013783">
    <property type="entry name" value="Ig-like_fold"/>
</dbReference>
<comment type="caution">
    <text evidence="6">The sequence shown here is derived from an EMBL/GenBank/DDBJ whole genome shotgun (WGS) entry which is preliminary data.</text>
</comment>
<evidence type="ECO:0000256" key="3">
    <source>
        <dbReference type="SAM" id="MobiDB-lite"/>
    </source>
</evidence>
<dbReference type="Gene3D" id="2.60.40.10">
    <property type="entry name" value="Immunoglobulins"/>
    <property type="match status" value="1"/>
</dbReference>
<dbReference type="SUPFAM" id="SSF50370">
    <property type="entry name" value="Ricin B-like lectins"/>
    <property type="match status" value="1"/>
</dbReference>
<feature type="compositionally biased region" description="Basic and acidic residues" evidence="3">
    <location>
        <begin position="75"/>
        <end position="87"/>
    </location>
</feature>
<dbReference type="SUPFAM" id="SSF49299">
    <property type="entry name" value="PKD domain"/>
    <property type="match status" value="1"/>
</dbReference>
<dbReference type="InterPro" id="IPR053140">
    <property type="entry name" value="GDSL_Rv0518-like"/>
</dbReference>
<dbReference type="Pfam" id="PF18911">
    <property type="entry name" value="PKD_4"/>
    <property type="match status" value="1"/>
</dbReference>